<feature type="modified residue" description="4-aspartylphosphate" evidence="4">
    <location>
        <position position="59"/>
    </location>
</feature>
<dbReference type="SMART" id="SM00448">
    <property type="entry name" value="REC"/>
    <property type="match status" value="1"/>
</dbReference>
<dbReference type="Gene3D" id="1.10.10.10">
    <property type="entry name" value="Winged helix-like DNA-binding domain superfamily/Winged helix DNA-binding domain"/>
    <property type="match status" value="1"/>
</dbReference>
<evidence type="ECO:0000313" key="9">
    <source>
        <dbReference type="Proteomes" id="UP000281985"/>
    </source>
</evidence>
<dbReference type="SUPFAM" id="SSF52172">
    <property type="entry name" value="CheY-like"/>
    <property type="match status" value="1"/>
</dbReference>
<feature type="DNA-binding region" description="OmpR/PhoB-type" evidence="5">
    <location>
        <begin position="142"/>
        <end position="239"/>
    </location>
</feature>
<dbReference type="InterPro" id="IPR039420">
    <property type="entry name" value="WalR-like"/>
</dbReference>
<dbReference type="Pfam" id="PF00072">
    <property type="entry name" value="Response_reg"/>
    <property type="match status" value="1"/>
</dbReference>
<feature type="domain" description="OmpR/PhoB-type" evidence="7">
    <location>
        <begin position="142"/>
        <end position="239"/>
    </location>
</feature>
<evidence type="ECO:0000256" key="3">
    <source>
        <dbReference type="ARBA" id="ARBA00023125"/>
    </source>
</evidence>
<gene>
    <name evidence="8" type="ORF">EAX61_11030</name>
</gene>
<dbReference type="InterPro" id="IPR036388">
    <property type="entry name" value="WH-like_DNA-bd_sf"/>
</dbReference>
<dbReference type="InterPro" id="IPR016032">
    <property type="entry name" value="Sig_transdc_resp-reg_C-effctor"/>
</dbReference>
<dbReference type="CDD" id="cd17574">
    <property type="entry name" value="REC_OmpR"/>
    <property type="match status" value="1"/>
</dbReference>
<dbReference type="CDD" id="cd00383">
    <property type="entry name" value="trans_reg_C"/>
    <property type="match status" value="1"/>
</dbReference>
<feature type="domain" description="Response regulatory" evidence="6">
    <location>
        <begin position="5"/>
        <end position="124"/>
    </location>
</feature>
<reference evidence="8 9" key="1">
    <citation type="submission" date="2018-10" db="EMBL/GenBank/DDBJ databases">
        <title>Dokdonia luteus sp. nov., isolated from sea water.</title>
        <authorList>
            <person name="Zhou L.Y."/>
            <person name="Du Z.J."/>
        </authorList>
    </citation>
    <scope>NUCLEOTIDE SEQUENCE [LARGE SCALE GENOMIC DNA]</scope>
    <source>
        <strain evidence="8 9">SH27</strain>
    </source>
</reference>
<keyword evidence="9" id="KW-1185">Reference proteome</keyword>
<dbReference type="GO" id="GO:0000156">
    <property type="term" value="F:phosphorelay response regulator activity"/>
    <property type="evidence" value="ECO:0007669"/>
    <property type="project" value="TreeGrafter"/>
</dbReference>
<evidence type="ECO:0000256" key="1">
    <source>
        <dbReference type="ARBA" id="ARBA00022553"/>
    </source>
</evidence>
<comment type="caution">
    <text evidence="8">The sequence shown here is derived from an EMBL/GenBank/DDBJ whole genome shotgun (WGS) entry which is preliminary data.</text>
</comment>
<dbReference type="GO" id="GO:0006355">
    <property type="term" value="P:regulation of DNA-templated transcription"/>
    <property type="evidence" value="ECO:0007669"/>
    <property type="project" value="InterPro"/>
</dbReference>
<evidence type="ECO:0000256" key="5">
    <source>
        <dbReference type="PROSITE-ProRule" id="PRU01091"/>
    </source>
</evidence>
<dbReference type="InterPro" id="IPR001867">
    <property type="entry name" value="OmpR/PhoB-type_DNA-bd"/>
</dbReference>
<dbReference type="OrthoDB" id="9790442at2"/>
<dbReference type="GO" id="GO:0005829">
    <property type="term" value="C:cytosol"/>
    <property type="evidence" value="ECO:0007669"/>
    <property type="project" value="TreeGrafter"/>
</dbReference>
<proteinExistence type="predicted"/>
<dbReference type="GO" id="GO:0032993">
    <property type="term" value="C:protein-DNA complex"/>
    <property type="evidence" value="ECO:0007669"/>
    <property type="project" value="TreeGrafter"/>
</dbReference>
<dbReference type="PROSITE" id="PS50110">
    <property type="entry name" value="RESPONSE_REGULATORY"/>
    <property type="match status" value="1"/>
</dbReference>
<dbReference type="Pfam" id="PF00486">
    <property type="entry name" value="Trans_reg_C"/>
    <property type="match status" value="1"/>
</dbReference>
<dbReference type="PANTHER" id="PTHR48111">
    <property type="entry name" value="REGULATOR OF RPOS"/>
    <property type="match status" value="1"/>
</dbReference>
<dbReference type="Proteomes" id="UP000281985">
    <property type="component" value="Unassembled WGS sequence"/>
</dbReference>
<organism evidence="8 9">
    <name type="scientific">Dokdonia sinensis</name>
    <dbReference type="NCBI Taxonomy" id="2479847"/>
    <lineage>
        <taxon>Bacteria</taxon>
        <taxon>Pseudomonadati</taxon>
        <taxon>Bacteroidota</taxon>
        <taxon>Flavobacteriia</taxon>
        <taxon>Flavobacteriales</taxon>
        <taxon>Flavobacteriaceae</taxon>
        <taxon>Dokdonia</taxon>
    </lineage>
</organism>
<dbReference type="Gene3D" id="3.40.50.2300">
    <property type="match status" value="1"/>
</dbReference>
<sequence>MKNHQVLLAEDDFDFGSILKQYLEIHNFDVTWCKDGEEARDAFAKAYSDGNLFDICVLDVMMPKMDGFTLAEKVIEIDPEVPFIFLTARKMKEDRIQGLKLGADDYIVKPFEADILVLRLNNILKRSQRDRQIVTVANNKSTSVYAIGNYHFDAQNHTLTLGETVQSLTEKEALLIHFFYENKNQMLRREDILTKIWGNDDFFSGRSMDVFISRLRKYFKDDPAISIASTRGVGLTFKLLPA</sequence>
<dbReference type="RefSeq" id="WP_121917745.1">
    <property type="nucleotide sequence ID" value="NZ_REFV01000010.1"/>
</dbReference>
<keyword evidence="2" id="KW-0902">Two-component regulatory system</keyword>
<keyword evidence="1 4" id="KW-0597">Phosphoprotein</keyword>
<dbReference type="GO" id="GO:0000976">
    <property type="term" value="F:transcription cis-regulatory region binding"/>
    <property type="evidence" value="ECO:0007669"/>
    <property type="project" value="TreeGrafter"/>
</dbReference>
<evidence type="ECO:0000256" key="2">
    <source>
        <dbReference type="ARBA" id="ARBA00023012"/>
    </source>
</evidence>
<dbReference type="PROSITE" id="PS51755">
    <property type="entry name" value="OMPR_PHOB"/>
    <property type="match status" value="1"/>
</dbReference>
<dbReference type="InterPro" id="IPR011006">
    <property type="entry name" value="CheY-like_superfamily"/>
</dbReference>
<dbReference type="InterPro" id="IPR001789">
    <property type="entry name" value="Sig_transdc_resp-reg_receiver"/>
</dbReference>
<dbReference type="EMBL" id="REFV01000010">
    <property type="protein sequence ID" value="RMB57638.1"/>
    <property type="molecule type" value="Genomic_DNA"/>
</dbReference>
<evidence type="ECO:0000259" key="6">
    <source>
        <dbReference type="PROSITE" id="PS50110"/>
    </source>
</evidence>
<evidence type="ECO:0000313" key="8">
    <source>
        <dbReference type="EMBL" id="RMB57638.1"/>
    </source>
</evidence>
<evidence type="ECO:0000256" key="4">
    <source>
        <dbReference type="PROSITE-ProRule" id="PRU00169"/>
    </source>
</evidence>
<protein>
    <submittedName>
        <fullName evidence="8">DNA-binding response regulator</fullName>
    </submittedName>
</protein>
<name>A0A3M0FYS6_9FLAO</name>
<dbReference type="AlphaFoldDB" id="A0A3M0FYS6"/>
<keyword evidence="3 5" id="KW-0238">DNA-binding</keyword>
<dbReference type="SUPFAM" id="SSF46894">
    <property type="entry name" value="C-terminal effector domain of the bipartite response regulators"/>
    <property type="match status" value="1"/>
</dbReference>
<dbReference type="PANTHER" id="PTHR48111:SF40">
    <property type="entry name" value="PHOSPHATE REGULON TRANSCRIPTIONAL REGULATORY PROTEIN PHOB"/>
    <property type="match status" value="1"/>
</dbReference>
<dbReference type="SMART" id="SM00862">
    <property type="entry name" value="Trans_reg_C"/>
    <property type="match status" value="1"/>
</dbReference>
<evidence type="ECO:0000259" key="7">
    <source>
        <dbReference type="PROSITE" id="PS51755"/>
    </source>
</evidence>
<accession>A0A3M0FYS6</accession>